<proteinExistence type="predicted"/>
<dbReference type="AlphaFoldDB" id="A0A8H1LCG7"/>
<reference evidence="1 2" key="1">
    <citation type="submission" date="2018-10" db="EMBL/GenBank/DDBJ databases">
        <title>Isolation of pseudouridimycin from Streptomyces albus DSM 40763.</title>
        <authorList>
            <person name="Rosenqvist P."/>
            <person name="Metsae-Ketelae M."/>
            <person name="Virta P."/>
        </authorList>
    </citation>
    <scope>NUCLEOTIDE SEQUENCE [LARGE SCALE GENOMIC DNA]</scope>
    <source>
        <strain evidence="1 2">DSM 40763</strain>
    </source>
</reference>
<protein>
    <submittedName>
        <fullName evidence="1">Uncharacterized protein</fullName>
    </submittedName>
</protein>
<organism evidence="1 2">
    <name type="scientific">Streptomyces albus</name>
    <dbReference type="NCBI Taxonomy" id="1888"/>
    <lineage>
        <taxon>Bacteria</taxon>
        <taxon>Bacillati</taxon>
        <taxon>Actinomycetota</taxon>
        <taxon>Actinomycetes</taxon>
        <taxon>Kitasatosporales</taxon>
        <taxon>Streptomycetaceae</taxon>
        <taxon>Streptomyces</taxon>
    </lineage>
</organism>
<gene>
    <name evidence="1" type="ORF">D8771_14575</name>
</gene>
<comment type="caution">
    <text evidence="1">The sequence shown here is derived from an EMBL/GenBank/DDBJ whole genome shotgun (WGS) entry which is preliminary data.</text>
</comment>
<dbReference type="RefSeq" id="WP_016468784.1">
    <property type="nucleotide sequence ID" value="NZ_CP103060.1"/>
</dbReference>
<evidence type="ECO:0000313" key="1">
    <source>
        <dbReference type="EMBL" id="TGG83269.1"/>
    </source>
</evidence>
<evidence type="ECO:0000313" key="2">
    <source>
        <dbReference type="Proteomes" id="UP000298111"/>
    </source>
</evidence>
<name>A0A8H1LCG7_9ACTN</name>
<dbReference type="GeneID" id="75183874"/>
<dbReference type="EMBL" id="RCIY01000055">
    <property type="protein sequence ID" value="TGG83269.1"/>
    <property type="molecule type" value="Genomic_DNA"/>
</dbReference>
<sequence length="149" mass="16610">MGPKHDDVVDRMRRAGAGIGTMEAIKEDIVGDKASGELDKIQWKSKIKYHVIGGFLTPVGGGLGDPLQRFVDTWAWNDANEQSASVKKALDEKNTEQWLSSDFQIRHMVNHWATSSGYAEDDSGVTTLKSREAMGQRNDARRDVSQYLK</sequence>
<dbReference type="Proteomes" id="UP000298111">
    <property type="component" value="Unassembled WGS sequence"/>
</dbReference>
<accession>A0A8H1LCG7</accession>